<keyword evidence="1" id="KW-0175">Coiled coil</keyword>
<gene>
    <name evidence="2" type="ORF">ACFQ33_14205</name>
</gene>
<feature type="coiled-coil region" evidence="1">
    <location>
        <begin position="5"/>
        <end position="53"/>
    </location>
</feature>
<dbReference type="Pfam" id="PF04325">
    <property type="entry name" value="DUF465"/>
    <property type="match status" value="1"/>
</dbReference>
<dbReference type="InterPro" id="IPR007420">
    <property type="entry name" value="DUF465"/>
</dbReference>
<dbReference type="RefSeq" id="WP_374836007.1">
    <property type="nucleotide sequence ID" value="NZ_JBHEEW010000002.1"/>
</dbReference>
<organism evidence="2 3">
    <name type="scientific">Mycoplana ramosa</name>
    <name type="common">Mycoplana bullata</name>
    <dbReference type="NCBI Taxonomy" id="40837"/>
    <lineage>
        <taxon>Bacteria</taxon>
        <taxon>Pseudomonadati</taxon>
        <taxon>Pseudomonadota</taxon>
        <taxon>Alphaproteobacteria</taxon>
        <taxon>Hyphomicrobiales</taxon>
        <taxon>Rhizobiaceae</taxon>
        <taxon>Mycoplana</taxon>
    </lineage>
</organism>
<dbReference type="Proteomes" id="UP001597173">
    <property type="component" value="Unassembled WGS sequence"/>
</dbReference>
<sequence length="79" mass="9465">MDQFLKSLRHRHAAVQERIEEEQTRSRPDNLRLQALKRLRLRFREQIEFIERLNRSGQSVAIPVIRRRRLAPALARPLG</sequence>
<dbReference type="EMBL" id="JBHTNF010000008">
    <property type="protein sequence ID" value="MFD1329043.1"/>
    <property type="molecule type" value="Genomic_DNA"/>
</dbReference>
<proteinExistence type="predicted"/>
<name>A0ABW3YZH7_MYCRA</name>
<evidence type="ECO:0000313" key="2">
    <source>
        <dbReference type="EMBL" id="MFD1329043.1"/>
    </source>
</evidence>
<reference evidence="3" key="1">
    <citation type="journal article" date="2019" name="Int. J. Syst. Evol. Microbiol.">
        <title>The Global Catalogue of Microorganisms (GCM) 10K type strain sequencing project: providing services to taxonomists for standard genome sequencing and annotation.</title>
        <authorList>
            <consortium name="The Broad Institute Genomics Platform"/>
            <consortium name="The Broad Institute Genome Sequencing Center for Infectious Disease"/>
            <person name="Wu L."/>
            <person name="Ma J."/>
        </authorList>
    </citation>
    <scope>NUCLEOTIDE SEQUENCE [LARGE SCALE GENOMIC DNA]</scope>
    <source>
        <strain evidence="3">CCUG 55609</strain>
    </source>
</reference>
<evidence type="ECO:0000313" key="3">
    <source>
        <dbReference type="Proteomes" id="UP001597173"/>
    </source>
</evidence>
<protein>
    <submittedName>
        <fullName evidence="2">YdcH family protein</fullName>
    </submittedName>
</protein>
<accession>A0ABW3YZH7</accession>
<keyword evidence="3" id="KW-1185">Reference proteome</keyword>
<comment type="caution">
    <text evidence="2">The sequence shown here is derived from an EMBL/GenBank/DDBJ whole genome shotgun (WGS) entry which is preliminary data.</text>
</comment>
<evidence type="ECO:0000256" key="1">
    <source>
        <dbReference type="SAM" id="Coils"/>
    </source>
</evidence>